<dbReference type="InterPro" id="IPR035906">
    <property type="entry name" value="MetI-like_sf"/>
</dbReference>
<keyword evidence="2 8" id="KW-0813">Transport</keyword>
<name>A0A9D2HKG8_9FIRM</name>
<feature type="transmembrane region" description="Helical" evidence="8">
    <location>
        <begin position="189"/>
        <end position="215"/>
    </location>
</feature>
<accession>A0A9D2HKG8</accession>
<evidence type="ECO:0000256" key="5">
    <source>
        <dbReference type="ARBA" id="ARBA00022692"/>
    </source>
</evidence>
<feature type="transmembrane region" description="Helical" evidence="8">
    <location>
        <begin position="9"/>
        <end position="31"/>
    </location>
</feature>
<keyword evidence="5 8" id="KW-0812">Transmembrane</keyword>
<feature type="transmembrane region" description="Helical" evidence="8">
    <location>
        <begin position="99"/>
        <end position="121"/>
    </location>
</feature>
<evidence type="ECO:0000313" key="10">
    <source>
        <dbReference type="EMBL" id="HJA72104.1"/>
    </source>
</evidence>
<evidence type="ECO:0000259" key="9">
    <source>
        <dbReference type="PROSITE" id="PS50928"/>
    </source>
</evidence>
<keyword evidence="7 8" id="KW-0472">Membrane</keyword>
<protein>
    <submittedName>
        <fullName evidence="10">Spermidine/putrescine ABC transporter</fullName>
    </submittedName>
</protein>
<feature type="domain" description="ABC transmembrane type-1" evidence="9">
    <location>
        <begin position="61"/>
        <end position="251"/>
    </location>
</feature>
<dbReference type="Proteomes" id="UP000823900">
    <property type="component" value="Unassembled WGS sequence"/>
</dbReference>
<dbReference type="PROSITE" id="PS50928">
    <property type="entry name" value="ABC_TM1"/>
    <property type="match status" value="1"/>
</dbReference>
<dbReference type="PANTHER" id="PTHR43357">
    <property type="entry name" value="INNER MEMBRANE ABC TRANSPORTER PERMEASE PROTEIN YDCV"/>
    <property type="match status" value="1"/>
</dbReference>
<dbReference type="SUPFAM" id="SSF161098">
    <property type="entry name" value="MetI-like"/>
    <property type="match status" value="1"/>
</dbReference>
<evidence type="ECO:0000256" key="7">
    <source>
        <dbReference type="ARBA" id="ARBA00023136"/>
    </source>
</evidence>
<dbReference type="GO" id="GO:0005886">
    <property type="term" value="C:plasma membrane"/>
    <property type="evidence" value="ECO:0007669"/>
    <property type="project" value="UniProtKB-SubCell"/>
</dbReference>
<gene>
    <name evidence="10" type="ORF">IAA07_11120</name>
</gene>
<comment type="similarity">
    <text evidence="8">Belongs to the binding-protein-dependent transport system permease family.</text>
</comment>
<evidence type="ECO:0000256" key="1">
    <source>
        <dbReference type="ARBA" id="ARBA00004429"/>
    </source>
</evidence>
<sequence length="264" mass="29803">MKKGGKGSIAIMGIAAVYLMIPLIFTFLYSLSTEWMDILPTALTVRAYVELFADVDFWLSVGRTILISIVPIFICMIFVLLAMYVIVVYHPEWDKYMKILCTMPYAIQGVILPICVLALYANAPDPFSNRIFMLTSTYCIVVLPYIYQGVRNNLNGMNVKGMLEAAQMLGAGRFYSFFRIIVPNITNGIVVSSMLAMAIVFGDFVVINMLAGNYFPTAQMYMYDVMKKSSQKTCAIIMVLFLVTLLISMFVFLRESGQKEKKEK</sequence>
<evidence type="ECO:0000256" key="3">
    <source>
        <dbReference type="ARBA" id="ARBA00022475"/>
    </source>
</evidence>
<evidence type="ECO:0000256" key="8">
    <source>
        <dbReference type="RuleBase" id="RU363032"/>
    </source>
</evidence>
<evidence type="ECO:0000256" key="2">
    <source>
        <dbReference type="ARBA" id="ARBA00022448"/>
    </source>
</evidence>
<dbReference type="AlphaFoldDB" id="A0A9D2HKG8"/>
<feature type="transmembrane region" description="Helical" evidence="8">
    <location>
        <begin position="235"/>
        <end position="253"/>
    </location>
</feature>
<evidence type="ECO:0000313" key="11">
    <source>
        <dbReference type="Proteomes" id="UP000823900"/>
    </source>
</evidence>
<feature type="transmembrane region" description="Helical" evidence="8">
    <location>
        <begin position="65"/>
        <end position="87"/>
    </location>
</feature>
<dbReference type="PANTHER" id="PTHR43357:SF4">
    <property type="entry name" value="INNER MEMBRANE ABC TRANSPORTER PERMEASE PROTEIN YDCV"/>
    <property type="match status" value="1"/>
</dbReference>
<keyword evidence="3" id="KW-1003">Cell membrane</keyword>
<dbReference type="GO" id="GO:0055085">
    <property type="term" value="P:transmembrane transport"/>
    <property type="evidence" value="ECO:0007669"/>
    <property type="project" value="InterPro"/>
</dbReference>
<comment type="subcellular location">
    <subcellularLocation>
        <location evidence="1">Cell inner membrane</location>
        <topology evidence="1">Multi-pass membrane protein</topology>
    </subcellularLocation>
    <subcellularLocation>
        <location evidence="8">Cell membrane</location>
        <topology evidence="8">Multi-pass membrane protein</topology>
    </subcellularLocation>
</comment>
<organism evidence="10 11">
    <name type="scientific">Candidatus Lachnoclostridium stercoravium</name>
    <dbReference type="NCBI Taxonomy" id="2838633"/>
    <lineage>
        <taxon>Bacteria</taxon>
        <taxon>Bacillati</taxon>
        <taxon>Bacillota</taxon>
        <taxon>Clostridia</taxon>
        <taxon>Lachnospirales</taxon>
        <taxon>Lachnospiraceae</taxon>
    </lineage>
</organism>
<comment type="caution">
    <text evidence="10">The sequence shown here is derived from an EMBL/GenBank/DDBJ whole genome shotgun (WGS) entry which is preliminary data.</text>
</comment>
<keyword evidence="4" id="KW-0997">Cell inner membrane</keyword>
<reference evidence="10" key="2">
    <citation type="submission" date="2021-04" db="EMBL/GenBank/DDBJ databases">
        <authorList>
            <person name="Gilroy R."/>
        </authorList>
    </citation>
    <scope>NUCLEOTIDE SEQUENCE</scope>
    <source>
        <strain evidence="10">CHK178-16964</strain>
    </source>
</reference>
<reference evidence="10" key="1">
    <citation type="journal article" date="2021" name="PeerJ">
        <title>Extensive microbial diversity within the chicken gut microbiome revealed by metagenomics and culture.</title>
        <authorList>
            <person name="Gilroy R."/>
            <person name="Ravi A."/>
            <person name="Getino M."/>
            <person name="Pursley I."/>
            <person name="Horton D.L."/>
            <person name="Alikhan N.F."/>
            <person name="Baker D."/>
            <person name="Gharbi K."/>
            <person name="Hall N."/>
            <person name="Watson M."/>
            <person name="Adriaenssens E.M."/>
            <person name="Foster-Nyarko E."/>
            <person name="Jarju S."/>
            <person name="Secka A."/>
            <person name="Antonio M."/>
            <person name="Oren A."/>
            <person name="Chaudhuri R.R."/>
            <person name="La Ragione R."/>
            <person name="Hildebrand F."/>
            <person name="Pallen M.J."/>
        </authorList>
    </citation>
    <scope>NUCLEOTIDE SEQUENCE</scope>
    <source>
        <strain evidence="10">CHK178-16964</strain>
    </source>
</reference>
<evidence type="ECO:0000256" key="6">
    <source>
        <dbReference type="ARBA" id="ARBA00022989"/>
    </source>
</evidence>
<dbReference type="Pfam" id="PF00528">
    <property type="entry name" value="BPD_transp_1"/>
    <property type="match status" value="1"/>
</dbReference>
<dbReference type="EMBL" id="DWZA01000096">
    <property type="protein sequence ID" value="HJA72104.1"/>
    <property type="molecule type" value="Genomic_DNA"/>
</dbReference>
<dbReference type="Gene3D" id="1.10.3720.10">
    <property type="entry name" value="MetI-like"/>
    <property type="match status" value="1"/>
</dbReference>
<feature type="transmembrane region" description="Helical" evidence="8">
    <location>
        <begin position="127"/>
        <end position="147"/>
    </location>
</feature>
<dbReference type="InterPro" id="IPR000515">
    <property type="entry name" value="MetI-like"/>
</dbReference>
<evidence type="ECO:0000256" key="4">
    <source>
        <dbReference type="ARBA" id="ARBA00022519"/>
    </source>
</evidence>
<proteinExistence type="inferred from homology"/>
<keyword evidence="6 8" id="KW-1133">Transmembrane helix</keyword>
<dbReference type="CDD" id="cd06261">
    <property type="entry name" value="TM_PBP2"/>
    <property type="match status" value="1"/>
</dbReference>